<dbReference type="Pfam" id="PF07980">
    <property type="entry name" value="SusD_RagB"/>
    <property type="match status" value="1"/>
</dbReference>
<dbReference type="RefSeq" id="WP_079713914.1">
    <property type="nucleotide sequence ID" value="NZ_FUZC01000012.1"/>
</dbReference>
<dbReference type="OrthoDB" id="5694214at2"/>
<keyword evidence="3" id="KW-0732">Signal</keyword>
<dbReference type="GO" id="GO:0009279">
    <property type="term" value="C:cell outer membrane"/>
    <property type="evidence" value="ECO:0007669"/>
    <property type="project" value="UniProtKB-SubCell"/>
</dbReference>
<evidence type="ECO:0000259" key="6">
    <source>
        <dbReference type="Pfam" id="PF07980"/>
    </source>
</evidence>
<evidence type="ECO:0000256" key="3">
    <source>
        <dbReference type="ARBA" id="ARBA00022729"/>
    </source>
</evidence>
<organism evidence="8 9">
    <name type="scientific">Salegentibacter salinarum</name>
    <dbReference type="NCBI Taxonomy" id="447422"/>
    <lineage>
        <taxon>Bacteria</taxon>
        <taxon>Pseudomonadati</taxon>
        <taxon>Bacteroidota</taxon>
        <taxon>Flavobacteriia</taxon>
        <taxon>Flavobacteriales</taxon>
        <taxon>Flavobacteriaceae</taxon>
        <taxon>Salegentibacter</taxon>
    </lineage>
</organism>
<evidence type="ECO:0000259" key="7">
    <source>
        <dbReference type="Pfam" id="PF14322"/>
    </source>
</evidence>
<proteinExistence type="inferred from homology"/>
<dbReference type="AlphaFoldDB" id="A0A2N0U0D1"/>
<name>A0A2N0U0D1_9FLAO</name>
<dbReference type="InterPro" id="IPR012944">
    <property type="entry name" value="SusD_RagB_dom"/>
</dbReference>
<dbReference type="EMBL" id="LKTS01000005">
    <property type="protein sequence ID" value="PKD20386.1"/>
    <property type="molecule type" value="Genomic_DNA"/>
</dbReference>
<evidence type="ECO:0000256" key="4">
    <source>
        <dbReference type="ARBA" id="ARBA00023136"/>
    </source>
</evidence>
<evidence type="ECO:0000313" key="9">
    <source>
        <dbReference type="Proteomes" id="UP000232673"/>
    </source>
</evidence>
<evidence type="ECO:0000313" key="8">
    <source>
        <dbReference type="EMBL" id="PKD20386.1"/>
    </source>
</evidence>
<evidence type="ECO:0000256" key="2">
    <source>
        <dbReference type="ARBA" id="ARBA00006275"/>
    </source>
</evidence>
<comment type="similarity">
    <text evidence="2">Belongs to the SusD family.</text>
</comment>
<keyword evidence="5" id="KW-0998">Cell outer membrane</keyword>
<feature type="domain" description="RagB/SusD" evidence="6">
    <location>
        <begin position="308"/>
        <end position="597"/>
    </location>
</feature>
<dbReference type="Gene3D" id="1.25.40.390">
    <property type="match status" value="1"/>
</dbReference>
<keyword evidence="9" id="KW-1185">Reference proteome</keyword>
<sequence length="597" mass="67556">MKKIIILCCGLMMLSCSDDYLDQVPDDRLTFDETFSKQNTVRGYLANIYSRFPNEFSQRYTTSANSGPWTGASDEAEYVWGFHMGNNLNIADWNATTQNVSNLWSNFYRGIRASTTLINSIDQCQNCSADIKEQYAAEARILRAFYYYNLMRSWGPILLMPETVVPTNANLDELGLERNSIDAVTNYIVSELDKGAEALDGVNFDGQNAGRMSTPFAMAIKEKTLLFAASPLYNGNSDYSDLIDSEGNNLVPQSYDQQKWKKAADAAKAFIDKFVPSSFELYKEFNNDGSLNPFLSVKNSTLEDFNVEIIYAIPRGNNSYQYDVTPLHIGVAGNSPTGAGGLSVTQEMVDAFFTNSGRSIDDPQSGYRDSGFSDFQAPDDFAPRTTFNPWTNREPRFYAGVTYNNRLWLNRNFGDIVTTTWYSGNSGIQAGTNDYPPTGYIVRKKAAEDYGARSLPYMRLAEIYLDYAEALNEYDPGNPDILKYVNLIRERAGIPEYGDVDLPAPSGQDAVREAIHKERRIELFVENVRYFDARRWKIAEDAFGGDMHGKDVNARDEQEFYNTVVFEKRVFRPQDYLWPIPQDEINANPKLIQNPGW</sequence>
<dbReference type="PROSITE" id="PS51257">
    <property type="entry name" value="PROKAR_LIPOPROTEIN"/>
    <property type="match status" value="1"/>
</dbReference>
<gene>
    <name evidence="8" type="ORF">APR41_13995</name>
</gene>
<dbReference type="InterPro" id="IPR033985">
    <property type="entry name" value="SusD-like_N"/>
</dbReference>
<keyword evidence="4" id="KW-0472">Membrane</keyword>
<dbReference type="InterPro" id="IPR011990">
    <property type="entry name" value="TPR-like_helical_dom_sf"/>
</dbReference>
<protein>
    <submittedName>
        <fullName evidence="8">Glycan metabolism protein RagB</fullName>
    </submittedName>
</protein>
<comment type="caution">
    <text evidence="8">The sequence shown here is derived from an EMBL/GenBank/DDBJ whole genome shotgun (WGS) entry which is preliminary data.</text>
</comment>
<evidence type="ECO:0000256" key="5">
    <source>
        <dbReference type="ARBA" id="ARBA00023237"/>
    </source>
</evidence>
<feature type="domain" description="SusD-like N-terminal" evidence="7">
    <location>
        <begin position="19"/>
        <end position="199"/>
    </location>
</feature>
<dbReference type="SUPFAM" id="SSF48452">
    <property type="entry name" value="TPR-like"/>
    <property type="match status" value="1"/>
</dbReference>
<dbReference type="Proteomes" id="UP000232673">
    <property type="component" value="Unassembled WGS sequence"/>
</dbReference>
<evidence type="ECO:0000256" key="1">
    <source>
        <dbReference type="ARBA" id="ARBA00004442"/>
    </source>
</evidence>
<reference evidence="8 9" key="1">
    <citation type="submission" date="2015-10" db="EMBL/GenBank/DDBJ databases">
        <title>Draft genome sequence of Salegentibacter salinarum KCTC 12975.</title>
        <authorList>
            <person name="Lin W."/>
            <person name="Zheng Q."/>
        </authorList>
    </citation>
    <scope>NUCLEOTIDE SEQUENCE [LARGE SCALE GENOMIC DNA]</scope>
    <source>
        <strain evidence="8 9">KCTC 12975</strain>
    </source>
</reference>
<dbReference type="Pfam" id="PF14322">
    <property type="entry name" value="SusD-like_3"/>
    <property type="match status" value="1"/>
</dbReference>
<accession>A0A2N0U0D1</accession>
<dbReference type="STRING" id="447422.SAMN05660903_02891"/>
<comment type="subcellular location">
    <subcellularLocation>
        <location evidence="1">Cell outer membrane</location>
    </subcellularLocation>
</comment>